<proteinExistence type="predicted"/>
<dbReference type="HOGENOM" id="CLU_205966_0_0_6"/>
<sequence length="50" mass="5408">MGVMQHEQLIAEPYGDGDGALQRGKSAGSAIRIGSHESPRFRQRDDPAIT</sequence>
<organism evidence="2 3">
    <name type="scientific">Pseudomonas syringae pv. pisi str. 1704B</name>
    <dbReference type="NCBI Taxonomy" id="629263"/>
    <lineage>
        <taxon>Bacteria</taxon>
        <taxon>Pseudomonadati</taxon>
        <taxon>Pseudomonadota</taxon>
        <taxon>Gammaproteobacteria</taxon>
        <taxon>Pseudomonadales</taxon>
        <taxon>Pseudomonadaceae</taxon>
        <taxon>Pseudomonas</taxon>
        <taxon>Pseudomonas syringae</taxon>
    </lineage>
</organism>
<reference evidence="2 3" key="1">
    <citation type="journal article" date="2011" name="PLoS Pathog.">
        <title>Dynamic evolution of pathogenicity revealed by sequencing and comparative genomics of 19 Pseudomonas syringae isolates.</title>
        <authorList>
            <person name="Baltrus D.A."/>
            <person name="Nishimura M.T."/>
            <person name="Romanchuk A."/>
            <person name="Chang J.H."/>
            <person name="Mukhtar M.S."/>
            <person name="Cherkis K."/>
            <person name="Roach J."/>
            <person name="Grant S.R."/>
            <person name="Jones C.D."/>
            <person name="Dangl J.L."/>
        </authorList>
    </citation>
    <scope>NUCLEOTIDE SEQUENCE [LARGE SCALE GENOMIC DNA]</scope>
    <source>
        <strain evidence="2 3">1704B</strain>
    </source>
</reference>
<dbReference type="EMBL" id="AEAI01001527">
    <property type="protein sequence ID" value="EGH46209.1"/>
    <property type="molecule type" value="Genomic_DNA"/>
</dbReference>
<accession>F3GGK9</accession>
<gene>
    <name evidence="2" type="ORF">PSYPI_29424</name>
</gene>
<dbReference type="Proteomes" id="UP000004986">
    <property type="component" value="Unassembled WGS sequence"/>
</dbReference>
<feature type="region of interest" description="Disordered" evidence="1">
    <location>
        <begin position="1"/>
        <end position="50"/>
    </location>
</feature>
<feature type="non-terminal residue" evidence="2">
    <location>
        <position position="50"/>
    </location>
</feature>
<feature type="compositionally biased region" description="Basic and acidic residues" evidence="1">
    <location>
        <begin position="34"/>
        <end position="50"/>
    </location>
</feature>
<comment type="caution">
    <text evidence="2">The sequence shown here is derived from an EMBL/GenBank/DDBJ whole genome shotgun (WGS) entry which is preliminary data.</text>
</comment>
<evidence type="ECO:0000313" key="2">
    <source>
        <dbReference type="EMBL" id="EGH46209.1"/>
    </source>
</evidence>
<keyword evidence="3" id="KW-1185">Reference proteome</keyword>
<protein>
    <submittedName>
        <fullName evidence="2">Uncharacterized protein</fullName>
    </submittedName>
</protein>
<name>F3GGK9_PSESJ</name>
<evidence type="ECO:0000313" key="3">
    <source>
        <dbReference type="Proteomes" id="UP000004986"/>
    </source>
</evidence>
<dbReference type="AlphaFoldDB" id="F3GGK9"/>
<evidence type="ECO:0000256" key="1">
    <source>
        <dbReference type="SAM" id="MobiDB-lite"/>
    </source>
</evidence>